<keyword evidence="1" id="KW-0732">Signal</keyword>
<dbReference type="Gene3D" id="3.30.430.10">
    <property type="entry name" value="Killer Toxin P4, subunit A"/>
    <property type="match status" value="1"/>
</dbReference>
<accession>A0A067TBE4</accession>
<sequence length="142" mass="14397">MQFSASLVAFLAIAAAPASALYLNNGVSIVEVSVESETNSTLARRDDFNCKGSSRCTNAQGFKNQCTAAFNLIEDTVYTVGGAGSGTCSGSCGVFVQGTCPGGVSGAALRTGYNNIRASGCQACGSDQFGSCEITINFVTGC</sequence>
<name>A0A067TBE4_GALM3</name>
<dbReference type="Proteomes" id="UP000027222">
    <property type="component" value="Unassembled WGS sequence"/>
</dbReference>
<gene>
    <name evidence="2" type="ORF">GALMADRAFT_208961</name>
</gene>
<evidence type="ECO:0008006" key="4">
    <source>
        <dbReference type="Google" id="ProtNLM"/>
    </source>
</evidence>
<dbReference type="STRING" id="685588.A0A067TBE4"/>
<dbReference type="Pfam" id="PF15474">
    <property type="entry name" value="MU117"/>
    <property type="match status" value="1"/>
</dbReference>
<dbReference type="OrthoDB" id="1896086at2759"/>
<evidence type="ECO:0000313" key="3">
    <source>
        <dbReference type="Proteomes" id="UP000027222"/>
    </source>
</evidence>
<dbReference type="HOGENOM" id="CLU_133401_0_0_1"/>
<dbReference type="EMBL" id="KL142373">
    <property type="protein sequence ID" value="KDR79682.1"/>
    <property type="molecule type" value="Genomic_DNA"/>
</dbReference>
<reference evidence="3" key="1">
    <citation type="journal article" date="2014" name="Proc. Natl. Acad. Sci. U.S.A.">
        <title>Extensive sampling of basidiomycete genomes demonstrates inadequacy of the white-rot/brown-rot paradigm for wood decay fungi.</title>
        <authorList>
            <person name="Riley R."/>
            <person name="Salamov A.A."/>
            <person name="Brown D.W."/>
            <person name="Nagy L.G."/>
            <person name="Floudas D."/>
            <person name="Held B.W."/>
            <person name="Levasseur A."/>
            <person name="Lombard V."/>
            <person name="Morin E."/>
            <person name="Otillar R."/>
            <person name="Lindquist E.A."/>
            <person name="Sun H."/>
            <person name="LaButti K.M."/>
            <person name="Schmutz J."/>
            <person name="Jabbour D."/>
            <person name="Luo H."/>
            <person name="Baker S.E."/>
            <person name="Pisabarro A.G."/>
            <person name="Walton J.D."/>
            <person name="Blanchette R.A."/>
            <person name="Henrissat B."/>
            <person name="Martin F."/>
            <person name="Cullen D."/>
            <person name="Hibbett D.S."/>
            <person name="Grigoriev I.V."/>
        </authorList>
    </citation>
    <scope>NUCLEOTIDE SEQUENCE [LARGE SCALE GENOMIC DNA]</scope>
    <source>
        <strain evidence="3">CBS 339.88</strain>
    </source>
</reference>
<evidence type="ECO:0000256" key="1">
    <source>
        <dbReference type="SAM" id="SignalP"/>
    </source>
</evidence>
<feature type="signal peptide" evidence="1">
    <location>
        <begin position="1"/>
        <end position="20"/>
    </location>
</feature>
<protein>
    <recommendedName>
        <fullName evidence="4">Cyanovirin-N domain-containing protein</fullName>
    </recommendedName>
</protein>
<feature type="chain" id="PRO_5001646652" description="Cyanovirin-N domain-containing protein" evidence="1">
    <location>
        <begin position="21"/>
        <end position="142"/>
    </location>
</feature>
<dbReference type="AlphaFoldDB" id="A0A067TBE4"/>
<evidence type="ECO:0000313" key="2">
    <source>
        <dbReference type="EMBL" id="KDR79682.1"/>
    </source>
</evidence>
<dbReference type="InterPro" id="IPR029167">
    <property type="entry name" value="Mug117"/>
</dbReference>
<organism evidence="2 3">
    <name type="scientific">Galerina marginata (strain CBS 339.88)</name>
    <dbReference type="NCBI Taxonomy" id="685588"/>
    <lineage>
        <taxon>Eukaryota</taxon>
        <taxon>Fungi</taxon>
        <taxon>Dikarya</taxon>
        <taxon>Basidiomycota</taxon>
        <taxon>Agaricomycotina</taxon>
        <taxon>Agaricomycetes</taxon>
        <taxon>Agaricomycetidae</taxon>
        <taxon>Agaricales</taxon>
        <taxon>Agaricineae</taxon>
        <taxon>Strophariaceae</taxon>
        <taxon>Galerina</taxon>
    </lineage>
</organism>
<proteinExistence type="predicted"/>
<keyword evidence="3" id="KW-1185">Reference proteome</keyword>